<evidence type="ECO:0000313" key="3">
    <source>
        <dbReference type="Proteomes" id="UP001153148"/>
    </source>
</evidence>
<protein>
    <recommendedName>
        <fullName evidence="1">Bridge-like lipid transfer protein family member 1 C-terminal domain-containing protein</fullName>
    </recommendedName>
</protein>
<feature type="non-terminal residue" evidence="2">
    <location>
        <position position="208"/>
    </location>
</feature>
<comment type="caution">
    <text evidence="2">The sequence shown here is derived from an EMBL/GenBank/DDBJ whole genome shotgun (WGS) entry which is preliminary data.</text>
</comment>
<dbReference type="InterPro" id="IPR056742">
    <property type="entry name" value="BLTP1_C"/>
</dbReference>
<name>A0ABN7NW60_TIMPD</name>
<feature type="non-terminal residue" evidence="2">
    <location>
        <position position="1"/>
    </location>
</feature>
<keyword evidence="3" id="KW-1185">Reference proteome</keyword>
<dbReference type="Pfam" id="PF25040">
    <property type="entry name" value="BLTP1_C"/>
    <property type="match status" value="1"/>
</dbReference>
<dbReference type="Proteomes" id="UP001153148">
    <property type="component" value="Unassembled WGS sequence"/>
</dbReference>
<dbReference type="InterPro" id="IPR033616">
    <property type="entry name" value="BLTP1"/>
</dbReference>
<gene>
    <name evidence="2" type="ORF">TPAB3V08_LOCUS6954</name>
</gene>
<accession>A0ABN7NW60</accession>
<evidence type="ECO:0000259" key="1">
    <source>
        <dbReference type="Pfam" id="PF25040"/>
    </source>
</evidence>
<dbReference type="PANTHER" id="PTHR31640:SF1">
    <property type="entry name" value="BRIDGE-LIKE LIPID TRANSFER PROTEIN FAMILY MEMBER 1"/>
    <property type="match status" value="1"/>
</dbReference>
<sequence>GLKRLHLYSPFHGGVETLLEKPPSVHLSAVRDSNLNLSIIGSLAYCKSHVLDHAVTKAENAKWFLNVQWQMEGVDIHLDVNVGKQLSALGHTLTMLTGSQEEDDLLTTVEYDSDEAEIIDGNAPSLESITLRRTRNLTDSLPAFVFDPSLDAKKRSKLIEKEMNEQAKIINDLRSLGASHGTIEQEMKRLQELEAMVFKDFRRLVIHH</sequence>
<proteinExistence type="predicted"/>
<organism evidence="2 3">
    <name type="scientific">Timema podura</name>
    <name type="common">Walking stick</name>
    <dbReference type="NCBI Taxonomy" id="61482"/>
    <lineage>
        <taxon>Eukaryota</taxon>
        <taxon>Metazoa</taxon>
        <taxon>Ecdysozoa</taxon>
        <taxon>Arthropoda</taxon>
        <taxon>Hexapoda</taxon>
        <taxon>Insecta</taxon>
        <taxon>Pterygota</taxon>
        <taxon>Neoptera</taxon>
        <taxon>Polyneoptera</taxon>
        <taxon>Phasmatodea</taxon>
        <taxon>Timematodea</taxon>
        <taxon>Timematoidea</taxon>
        <taxon>Timematidae</taxon>
        <taxon>Timema</taxon>
    </lineage>
</organism>
<evidence type="ECO:0000313" key="2">
    <source>
        <dbReference type="EMBL" id="CAG2059996.1"/>
    </source>
</evidence>
<dbReference type="EMBL" id="CAJPIN010011141">
    <property type="protein sequence ID" value="CAG2059996.1"/>
    <property type="molecule type" value="Genomic_DNA"/>
</dbReference>
<dbReference type="PANTHER" id="PTHR31640">
    <property type="entry name" value="TRANSMEMBRANE PROTEIN KIAA1109"/>
    <property type="match status" value="1"/>
</dbReference>
<reference evidence="2" key="1">
    <citation type="submission" date="2021-03" db="EMBL/GenBank/DDBJ databases">
        <authorList>
            <person name="Tran Van P."/>
        </authorList>
    </citation>
    <scope>NUCLEOTIDE SEQUENCE</scope>
</reference>
<feature type="domain" description="Bridge-like lipid transfer protein family member 1 C-terminal" evidence="1">
    <location>
        <begin position="46"/>
        <end position="205"/>
    </location>
</feature>